<dbReference type="AlphaFoldDB" id="A0A1B6HKL7"/>
<protein>
    <recommendedName>
        <fullName evidence="1">F-box domain-containing protein</fullName>
    </recommendedName>
</protein>
<dbReference type="Pfam" id="PF12937">
    <property type="entry name" value="F-box-like"/>
    <property type="match status" value="1"/>
</dbReference>
<dbReference type="InterPro" id="IPR001810">
    <property type="entry name" value="F-box_dom"/>
</dbReference>
<dbReference type="Gene3D" id="1.20.1280.50">
    <property type="match status" value="1"/>
</dbReference>
<reference evidence="2" key="1">
    <citation type="submission" date="2015-11" db="EMBL/GenBank/DDBJ databases">
        <title>De novo transcriptome assembly of four potential Pierce s Disease insect vectors from Arizona vineyards.</title>
        <authorList>
            <person name="Tassone E.E."/>
        </authorList>
    </citation>
    <scope>NUCLEOTIDE SEQUENCE</scope>
</reference>
<accession>A0A1B6HKL7</accession>
<evidence type="ECO:0000313" key="2">
    <source>
        <dbReference type="EMBL" id="JAS75222.1"/>
    </source>
</evidence>
<sequence>MEILPEEMLEEIGRYLTVRDLLACSAVNRKWREALNQDSVWRTRCHQNAEEHIRLTPQKLEPNFVIPLNADVDLSPICKWRQAYMREVHIRRNWRSGRFQQRRLVDQSNSMYPPVYTDDGEDEDNNPFKTKFHVDFFTNDIMVVLTEVSIELWSLESDPIVNLSKLPHHVPTHVFSGFRRIETDNPGMVLVHYNGVQVFFMDPISNSLTLQHMFYFDEEIKLPRMTCDVIKKMFIYEQYTWRYSEYFVVDSLFLGITKYKETKLHVWDLEGGVKVREEDCPINVEYNIIDLKASRTDGDVLVVFAQLDDSPANEKRLGVCGIRFTAGFYHFFVYSTKRLRFLPYHHSRWIRVGYASTIQKPYIAVCDHEKIDLYNYLSSERVNTFWFRLEHENCLGVTERSILCLHEKTLRACITTNHTVVKTKANVQMFSVIHGNFVDITTARNGIWEIGETAIIRTGISLPRGCTQVVANTAGTKLLVRQLSNEKTLLLMLNFW</sequence>
<dbReference type="PROSITE" id="PS50181">
    <property type="entry name" value="FBOX"/>
    <property type="match status" value="1"/>
</dbReference>
<gene>
    <name evidence="2" type="ORF">g.34509</name>
</gene>
<dbReference type="EMBL" id="GECU01032484">
    <property type="protein sequence ID" value="JAS75222.1"/>
    <property type="molecule type" value="Transcribed_RNA"/>
</dbReference>
<name>A0A1B6HKL7_9HEMI</name>
<dbReference type="SUPFAM" id="SSF81383">
    <property type="entry name" value="F-box domain"/>
    <property type="match status" value="1"/>
</dbReference>
<feature type="domain" description="F-box" evidence="1">
    <location>
        <begin position="1"/>
        <end position="44"/>
    </location>
</feature>
<organism evidence="2">
    <name type="scientific">Homalodisca liturata</name>
    <dbReference type="NCBI Taxonomy" id="320908"/>
    <lineage>
        <taxon>Eukaryota</taxon>
        <taxon>Metazoa</taxon>
        <taxon>Ecdysozoa</taxon>
        <taxon>Arthropoda</taxon>
        <taxon>Hexapoda</taxon>
        <taxon>Insecta</taxon>
        <taxon>Pterygota</taxon>
        <taxon>Neoptera</taxon>
        <taxon>Paraneoptera</taxon>
        <taxon>Hemiptera</taxon>
        <taxon>Auchenorrhyncha</taxon>
        <taxon>Membracoidea</taxon>
        <taxon>Cicadellidae</taxon>
        <taxon>Cicadellinae</taxon>
        <taxon>Proconiini</taxon>
        <taxon>Homalodisca</taxon>
    </lineage>
</organism>
<evidence type="ECO:0000259" key="1">
    <source>
        <dbReference type="PROSITE" id="PS50181"/>
    </source>
</evidence>
<dbReference type="SMART" id="SM00256">
    <property type="entry name" value="FBOX"/>
    <property type="match status" value="1"/>
</dbReference>
<dbReference type="InterPro" id="IPR036047">
    <property type="entry name" value="F-box-like_dom_sf"/>
</dbReference>
<proteinExistence type="predicted"/>